<gene>
    <name evidence="1" type="ordered locus">Fluta_1235</name>
</gene>
<dbReference type="KEGG" id="fte:Fluta_1235"/>
<dbReference type="RefSeq" id="WP_013686002.1">
    <property type="nucleotide sequence ID" value="NC_015321.1"/>
</dbReference>
<proteinExistence type="predicted"/>
<name>F2IC04_FLUTR</name>
<reference evidence="2" key="2">
    <citation type="submission" date="2011-02" db="EMBL/GenBank/DDBJ databases">
        <title>The complete genome of Fluviicola taffensis DSM 16823.</title>
        <authorList>
            <consortium name="US DOE Joint Genome Institute (JGI-PGF)"/>
            <person name="Lucas S."/>
            <person name="Copeland A."/>
            <person name="Lapidus A."/>
            <person name="Bruce D."/>
            <person name="Goodwin L."/>
            <person name="Pitluck S."/>
            <person name="Kyrpides N."/>
            <person name="Mavromatis K."/>
            <person name="Ivanova N."/>
            <person name="Mikhailova N."/>
            <person name="Pagani I."/>
            <person name="Chertkov O."/>
            <person name="Detter J.C."/>
            <person name="Han C."/>
            <person name="Tapia R."/>
            <person name="Land M."/>
            <person name="Hauser L."/>
            <person name="Markowitz V."/>
            <person name="Cheng J.-F."/>
            <person name="Hugenholtz P."/>
            <person name="Woyke T."/>
            <person name="Wu D."/>
            <person name="Tindall B."/>
            <person name="Pomrenke H.G."/>
            <person name="Brambilla E."/>
            <person name="Klenk H.-P."/>
            <person name="Eisen J.A."/>
        </authorList>
    </citation>
    <scope>NUCLEOTIDE SEQUENCE [LARGE SCALE GENOMIC DNA]</scope>
    <source>
        <strain evidence="2">DSM 16823 / RW262 / RW262</strain>
    </source>
</reference>
<protein>
    <submittedName>
        <fullName evidence="1">Uncharacterized protein</fullName>
    </submittedName>
</protein>
<reference evidence="1 2" key="1">
    <citation type="journal article" date="2011" name="Stand. Genomic Sci.">
        <title>Complete genome sequence of the gliding freshwater bacterium Fluviicola taffensis type strain (RW262).</title>
        <authorList>
            <person name="Woyke T."/>
            <person name="Chertkov O."/>
            <person name="Lapidus A."/>
            <person name="Nolan M."/>
            <person name="Lucas S."/>
            <person name="Del Rio T.G."/>
            <person name="Tice H."/>
            <person name="Cheng J.F."/>
            <person name="Tapia R."/>
            <person name="Han C."/>
            <person name="Goodwin L."/>
            <person name="Pitluck S."/>
            <person name="Liolios K."/>
            <person name="Pagani I."/>
            <person name="Ivanova N."/>
            <person name="Huntemann M."/>
            <person name="Mavromatis K."/>
            <person name="Mikhailova N."/>
            <person name="Pati A."/>
            <person name="Chen A."/>
            <person name="Palaniappan K."/>
            <person name="Land M."/>
            <person name="Hauser L."/>
            <person name="Brambilla E.M."/>
            <person name="Rohde M."/>
            <person name="Mwirichia R."/>
            <person name="Sikorski J."/>
            <person name="Tindall B.J."/>
            <person name="Goker M."/>
            <person name="Bristow J."/>
            <person name="Eisen J.A."/>
            <person name="Markowitz V."/>
            <person name="Hugenholtz P."/>
            <person name="Klenk H.P."/>
            <person name="Kyrpides N.C."/>
        </authorList>
    </citation>
    <scope>NUCLEOTIDE SEQUENCE [LARGE SCALE GENOMIC DNA]</scope>
    <source>
        <strain evidence="2">DSM 16823 / RW262 / RW262</strain>
    </source>
</reference>
<evidence type="ECO:0000313" key="2">
    <source>
        <dbReference type="Proteomes" id="UP000007463"/>
    </source>
</evidence>
<sequence>MSFTGNEGGAIDISVAAALTKAYREAHSGKIQGAFIGKANIEKLISGNSKGIRFYYGLKEDGTPELVLVGADENEDDILNVVIDLAKRCPPYCGSRNVLNSDSQ</sequence>
<dbReference type="OrthoDB" id="661524at2"/>
<dbReference type="Proteomes" id="UP000007463">
    <property type="component" value="Chromosome"/>
</dbReference>
<evidence type="ECO:0000313" key="1">
    <source>
        <dbReference type="EMBL" id="AEA43230.1"/>
    </source>
</evidence>
<dbReference type="EMBL" id="CP002542">
    <property type="protein sequence ID" value="AEA43230.1"/>
    <property type="molecule type" value="Genomic_DNA"/>
</dbReference>
<dbReference type="AlphaFoldDB" id="F2IC04"/>
<dbReference type="STRING" id="755732.Fluta_1235"/>
<accession>F2IC04</accession>
<organism evidence="1 2">
    <name type="scientific">Fluviicola taffensis (strain DSM 16823 / NCIMB 13979 / RW262)</name>
    <dbReference type="NCBI Taxonomy" id="755732"/>
    <lineage>
        <taxon>Bacteria</taxon>
        <taxon>Pseudomonadati</taxon>
        <taxon>Bacteroidota</taxon>
        <taxon>Flavobacteriia</taxon>
        <taxon>Flavobacteriales</taxon>
        <taxon>Crocinitomicaceae</taxon>
        <taxon>Fluviicola</taxon>
    </lineage>
</organism>
<keyword evidence="2" id="KW-1185">Reference proteome</keyword>
<dbReference type="HOGENOM" id="CLU_2245983_0_0_10"/>